<evidence type="ECO:0000313" key="2">
    <source>
        <dbReference type="Proteomes" id="UP001152484"/>
    </source>
</evidence>
<sequence>MYFWVRNLGVLHGGSISYLRKIISHRSILRRFFNSWDYFEIIDNLNYFKQITHSWDYSYPYFQISKTGVTFLDGIAKEEYFNYFSYIFSLFINNYSEKYVYFFTI</sequence>
<protein>
    <submittedName>
        <fullName evidence="1">Uncharacterized protein</fullName>
    </submittedName>
</protein>
<evidence type="ECO:0000313" key="1">
    <source>
        <dbReference type="EMBL" id="CAH9110526.1"/>
    </source>
</evidence>
<proteinExistence type="predicted"/>
<comment type="caution">
    <text evidence="1">The sequence shown here is derived from an EMBL/GenBank/DDBJ whole genome shotgun (WGS) entry which is preliminary data.</text>
</comment>
<dbReference type="AlphaFoldDB" id="A0A9P0ZS93"/>
<dbReference type="Proteomes" id="UP001152484">
    <property type="component" value="Unassembled WGS sequence"/>
</dbReference>
<accession>A0A9P0ZS93</accession>
<dbReference type="EMBL" id="CAMAPE010000053">
    <property type="protein sequence ID" value="CAH9110526.1"/>
    <property type="molecule type" value="Genomic_DNA"/>
</dbReference>
<reference evidence="1" key="1">
    <citation type="submission" date="2022-07" db="EMBL/GenBank/DDBJ databases">
        <authorList>
            <person name="Macas J."/>
            <person name="Novak P."/>
            <person name="Neumann P."/>
        </authorList>
    </citation>
    <scope>NUCLEOTIDE SEQUENCE</scope>
</reference>
<keyword evidence="2" id="KW-1185">Reference proteome</keyword>
<gene>
    <name evidence="1" type="ORF">CEURO_LOCUS18900</name>
</gene>
<name>A0A9P0ZS93_CUSEU</name>
<organism evidence="1 2">
    <name type="scientific">Cuscuta europaea</name>
    <name type="common">European dodder</name>
    <dbReference type="NCBI Taxonomy" id="41803"/>
    <lineage>
        <taxon>Eukaryota</taxon>
        <taxon>Viridiplantae</taxon>
        <taxon>Streptophyta</taxon>
        <taxon>Embryophyta</taxon>
        <taxon>Tracheophyta</taxon>
        <taxon>Spermatophyta</taxon>
        <taxon>Magnoliopsida</taxon>
        <taxon>eudicotyledons</taxon>
        <taxon>Gunneridae</taxon>
        <taxon>Pentapetalae</taxon>
        <taxon>asterids</taxon>
        <taxon>lamiids</taxon>
        <taxon>Solanales</taxon>
        <taxon>Convolvulaceae</taxon>
        <taxon>Cuscuteae</taxon>
        <taxon>Cuscuta</taxon>
        <taxon>Cuscuta subgen. Cuscuta</taxon>
    </lineage>
</organism>